<feature type="domain" description="D-serine dehydratase-like" evidence="3">
    <location>
        <begin position="258"/>
        <end position="347"/>
    </location>
</feature>
<evidence type="ECO:0000313" key="4">
    <source>
        <dbReference type="EMBL" id="QEX15754.1"/>
    </source>
</evidence>
<dbReference type="OrthoDB" id="9772497at2"/>
<dbReference type="InterPro" id="IPR029066">
    <property type="entry name" value="PLP-binding_barrel"/>
</dbReference>
<dbReference type="Pfam" id="PF14031">
    <property type="entry name" value="D-ser_dehydrat"/>
    <property type="match status" value="1"/>
</dbReference>
<dbReference type="SMART" id="SM01119">
    <property type="entry name" value="D-ser_dehydrat"/>
    <property type="match status" value="1"/>
</dbReference>
<evidence type="ECO:0000313" key="5">
    <source>
        <dbReference type="Proteomes" id="UP000326202"/>
    </source>
</evidence>
<dbReference type="KEGG" id="htq:FRZ44_10410"/>
<dbReference type="Pfam" id="PF01168">
    <property type="entry name" value="Ala_racemase_N"/>
    <property type="match status" value="1"/>
</dbReference>
<dbReference type="Gene3D" id="2.40.37.20">
    <property type="entry name" value="D-serine dehydratase-like domain"/>
    <property type="match status" value="1"/>
</dbReference>
<comment type="similarity">
    <text evidence="1">Belongs to the DSD1 family.</text>
</comment>
<evidence type="ECO:0000256" key="1">
    <source>
        <dbReference type="ARBA" id="ARBA00005323"/>
    </source>
</evidence>
<organism evidence="4 5">
    <name type="scientific">Hypericibacter terrae</name>
    <dbReference type="NCBI Taxonomy" id="2602015"/>
    <lineage>
        <taxon>Bacteria</taxon>
        <taxon>Pseudomonadati</taxon>
        <taxon>Pseudomonadota</taxon>
        <taxon>Alphaproteobacteria</taxon>
        <taxon>Rhodospirillales</taxon>
        <taxon>Dongiaceae</taxon>
        <taxon>Hypericibacter</taxon>
    </lineage>
</organism>
<sequence length="361" mass="37315">MRRSDVPTPALLVDIDILDRNIASMRDAAAALGVKLRPHAKAHKCVEIAQRIMAAGAIGASCATIGEAETMALGGIGGILVTAPLTSSDAIERLHRLLLRGADIAVVADHPASVAQLAAVAAGAGRTLDVVVDIDVGMGRTGCAEIPDAVALARQIEAAPALTYAGIQAYWGNLQHVSPFAERARLIAIQTERVRAVIAALTSAGLPPAIVSGGGTGSHRIDAATGLFTEIQPGSYLFMDSCYSAVSISENDNPFVPSLFVAATVVSANKPGRVVVNAGWKAFAADSGKPVALRGGPPGASFRFMGDEHGALDFEGGGGPKLGATVEFLTSHCDPTVNLYGAFHVVRGDEVVDIWPIRARY</sequence>
<dbReference type="InterPro" id="IPR026956">
    <property type="entry name" value="D-ser_dehydrat-like_dom"/>
</dbReference>
<gene>
    <name evidence="4" type="ORF">FRZ44_10410</name>
</gene>
<dbReference type="SUPFAM" id="SSF51419">
    <property type="entry name" value="PLP-binding barrel"/>
    <property type="match status" value="1"/>
</dbReference>
<dbReference type="RefSeq" id="WP_151176178.1">
    <property type="nucleotide sequence ID" value="NZ_CP042906.1"/>
</dbReference>
<reference evidence="4 5" key="1">
    <citation type="submission" date="2019-08" db="EMBL/GenBank/DDBJ databases">
        <title>Hyperibacter terrae gen. nov., sp. nov. and Hyperibacter viscosus sp. nov., two new members in the family Rhodospirillaceae isolated from the rhizosphere of Hypericum perforatum.</title>
        <authorList>
            <person name="Noviana Z."/>
        </authorList>
    </citation>
    <scope>NUCLEOTIDE SEQUENCE [LARGE SCALE GENOMIC DNA]</scope>
    <source>
        <strain evidence="4 5">R5913</strain>
    </source>
</reference>
<keyword evidence="2" id="KW-0456">Lyase</keyword>
<dbReference type="InterPro" id="IPR001608">
    <property type="entry name" value="Ala_racemase_N"/>
</dbReference>
<evidence type="ECO:0000256" key="2">
    <source>
        <dbReference type="ARBA" id="ARBA00023239"/>
    </source>
</evidence>
<dbReference type="Gene3D" id="3.20.20.10">
    <property type="entry name" value="Alanine racemase"/>
    <property type="match status" value="1"/>
</dbReference>
<proteinExistence type="inferred from homology"/>
<dbReference type="GO" id="GO:0008721">
    <property type="term" value="F:D-serine ammonia-lyase activity"/>
    <property type="evidence" value="ECO:0007669"/>
    <property type="project" value="TreeGrafter"/>
</dbReference>
<dbReference type="InterPro" id="IPR042208">
    <property type="entry name" value="D-ser_dehydrat-like_sf"/>
</dbReference>
<name>A0A5J6ME75_9PROT</name>
<dbReference type="Proteomes" id="UP000326202">
    <property type="component" value="Chromosome"/>
</dbReference>
<keyword evidence="5" id="KW-1185">Reference proteome</keyword>
<dbReference type="InterPro" id="IPR051466">
    <property type="entry name" value="D-amino_acid_metab_enzyme"/>
</dbReference>
<evidence type="ECO:0000259" key="3">
    <source>
        <dbReference type="SMART" id="SM01119"/>
    </source>
</evidence>
<protein>
    <submittedName>
        <fullName evidence="4">Alanine racemase</fullName>
    </submittedName>
</protein>
<dbReference type="CDD" id="cd06819">
    <property type="entry name" value="PLPDE_III_LS_D-TA"/>
    <property type="match status" value="1"/>
</dbReference>
<dbReference type="AlphaFoldDB" id="A0A5J6ME75"/>
<dbReference type="GO" id="GO:0036088">
    <property type="term" value="P:D-serine catabolic process"/>
    <property type="evidence" value="ECO:0007669"/>
    <property type="project" value="TreeGrafter"/>
</dbReference>
<accession>A0A5J6ME75</accession>
<dbReference type="EMBL" id="CP042906">
    <property type="protein sequence ID" value="QEX15754.1"/>
    <property type="molecule type" value="Genomic_DNA"/>
</dbReference>
<dbReference type="PANTHER" id="PTHR28004:SF2">
    <property type="entry name" value="D-SERINE DEHYDRATASE"/>
    <property type="match status" value="1"/>
</dbReference>
<dbReference type="PANTHER" id="PTHR28004">
    <property type="entry name" value="ZGC:162816-RELATED"/>
    <property type="match status" value="1"/>
</dbReference>